<name>A0ABQ9HVN5_9NEOP</name>
<sequence length="108" mass="12213">MRYDDFKDMKAATDPFFLKTPKPPYSSRRHEWYETDIVHSRQPLVPYLVIPALYQYSPGIKPAKSNYLAKLLAYLECPATPRPVNGSSSNTGSDFEVDDDDNSCGCDS</sequence>
<evidence type="ECO:0000256" key="1">
    <source>
        <dbReference type="SAM" id="MobiDB-lite"/>
    </source>
</evidence>
<evidence type="ECO:0000313" key="3">
    <source>
        <dbReference type="Proteomes" id="UP001159363"/>
    </source>
</evidence>
<dbReference type="Proteomes" id="UP001159363">
    <property type="component" value="Chromosome 3"/>
</dbReference>
<proteinExistence type="predicted"/>
<reference evidence="2 3" key="1">
    <citation type="submission" date="2023-02" db="EMBL/GenBank/DDBJ databases">
        <title>LHISI_Scaffold_Assembly.</title>
        <authorList>
            <person name="Stuart O.P."/>
            <person name="Cleave R."/>
            <person name="Magrath M.J.L."/>
            <person name="Mikheyev A.S."/>
        </authorList>
    </citation>
    <scope>NUCLEOTIDE SEQUENCE [LARGE SCALE GENOMIC DNA]</scope>
    <source>
        <strain evidence="2">Daus_M_001</strain>
        <tissue evidence="2">Leg muscle</tissue>
    </source>
</reference>
<protein>
    <submittedName>
        <fullName evidence="2">Uncharacterized protein</fullName>
    </submittedName>
</protein>
<gene>
    <name evidence="2" type="ORF">PR048_007602</name>
</gene>
<keyword evidence="3" id="KW-1185">Reference proteome</keyword>
<evidence type="ECO:0000313" key="2">
    <source>
        <dbReference type="EMBL" id="KAJ8888115.1"/>
    </source>
</evidence>
<accession>A0ABQ9HVN5</accession>
<organism evidence="2 3">
    <name type="scientific">Dryococelus australis</name>
    <dbReference type="NCBI Taxonomy" id="614101"/>
    <lineage>
        <taxon>Eukaryota</taxon>
        <taxon>Metazoa</taxon>
        <taxon>Ecdysozoa</taxon>
        <taxon>Arthropoda</taxon>
        <taxon>Hexapoda</taxon>
        <taxon>Insecta</taxon>
        <taxon>Pterygota</taxon>
        <taxon>Neoptera</taxon>
        <taxon>Polyneoptera</taxon>
        <taxon>Phasmatodea</taxon>
        <taxon>Verophasmatodea</taxon>
        <taxon>Anareolatae</taxon>
        <taxon>Phasmatidae</taxon>
        <taxon>Eurycanthinae</taxon>
        <taxon>Dryococelus</taxon>
    </lineage>
</organism>
<comment type="caution">
    <text evidence="2">The sequence shown here is derived from an EMBL/GenBank/DDBJ whole genome shotgun (WGS) entry which is preliminary data.</text>
</comment>
<dbReference type="EMBL" id="JARBHB010000003">
    <property type="protein sequence ID" value="KAJ8888115.1"/>
    <property type="molecule type" value="Genomic_DNA"/>
</dbReference>
<feature type="region of interest" description="Disordered" evidence="1">
    <location>
        <begin position="81"/>
        <end position="108"/>
    </location>
</feature>